<evidence type="ECO:0000256" key="6">
    <source>
        <dbReference type="SAM" id="Phobius"/>
    </source>
</evidence>
<dbReference type="PANTHER" id="PTHR30482">
    <property type="entry name" value="HIGH-AFFINITY BRANCHED-CHAIN AMINO ACID TRANSPORT SYSTEM PERMEASE"/>
    <property type="match status" value="1"/>
</dbReference>
<feature type="transmembrane region" description="Helical" evidence="6">
    <location>
        <begin position="215"/>
        <end position="239"/>
    </location>
</feature>
<dbReference type="Pfam" id="PF02653">
    <property type="entry name" value="BPD_transp_2"/>
    <property type="match status" value="1"/>
</dbReference>
<accession>A0A0R3KVQ1</accession>
<keyword evidence="5 6" id="KW-0472">Membrane</keyword>
<evidence type="ECO:0000256" key="3">
    <source>
        <dbReference type="ARBA" id="ARBA00022692"/>
    </source>
</evidence>
<feature type="transmembrane region" description="Helical" evidence="6">
    <location>
        <begin position="84"/>
        <end position="108"/>
    </location>
</feature>
<dbReference type="PANTHER" id="PTHR30482:SF10">
    <property type="entry name" value="HIGH-AFFINITY BRANCHED-CHAIN AMINO ACID TRANSPORT PROTEIN BRAE"/>
    <property type="match status" value="1"/>
</dbReference>
<feature type="transmembrane region" description="Helical" evidence="6">
    <location>
        <begin position="296"/>
        <end position="319"/>
    </location>
</feature>
<name>A0A0R3KVQ1_9BRAD</name>
<reference evidence="7 8" key="1">
    <citation type="submission" date="2014-03" db="EMBL/GenBank/DDBJ databases">
        <title>Bradyrhizobium valentinum sp. nov., isolated from effective nodules of Lupinus mariae-josephae, a lupine endemic of basic-lime soils in Eastern Spain.</title>
        <authorList>
            <person name="Duran D."/>
            <person name="Rey L."/>
            <person name="Navarro A."/>
            <person name="Busquets A."/>
            <person name="Imperial J."/>
            <person name="Ruiz-Argueso T."/>
        </authorList>
    </citation>
    <scope>NUCLEOTIDE SEQUENCE [LARGE SCALE GENOMIC DNA]</scope>
    <source>
        <strain evidence="7 8">PAC68</strain>
    </source>
</reference>
<gene>
    <name evidence="7" type="ORF">CQ12_12880</name>
</gene>
<comment type="caution">
    <text evidence="7">The sequence shown here is derived from an EMBL/GenBank/DDBJ whole genome shotgun (WGS) entry which is preliminary data.</text>
</comment>
<comment type="subcellular location">
    <subcellularLocation>
        <location evidence="1">Cell membrane</location>
        <topology evidence="1">Multi-pass membrane protein</topology>
    </subcellularLocation>
</comment>
<evidence type="ECO:0000313" key="7">
    <source>
        <dbReference type="EMBL" id="KRQ96949.1"/>
    </source>
</evidence>
<keyword evidence="2" id="KW-1003">Cell membrane</keyword>
<evidence type="ECO:0000313" key="8">
    <source>
        <dbReference type="Proteomes" id="UP000050863"/>
    </source>
</evidence>
<dbReference type="EMBL" id="LLXZ01000194">
    <property type="protein sequence ID" value="KRQ96949.1"/>
    <property type="molecule type" value="Genomic_DNA"/>
</dbReference>
<keyword evidence="4 6" id="KW-1133">Transmembrane helix</keyword>
<keyword evidence="3 6" id="KW-0812">Transmembrane</keyword>
<dbReference type="AlphaFoldDB" id="A0A0R3KVQ1"/>
<feature type="transmembrane region" description="Helical" evidence="6">
    <location>
        <begin position="166"/>
        <end position="184"/>
    </location>
</feature>
<dbReference type="GO" id="GO:0005886">
    <property type="term" value="C:plasma membrane"/>
    <property type="evidence" value="ECO:0007669"/>
    <property type="project" value="UniProtKB-SubCell"/>
</dbReference>
<dbReference type="OrthoDB" id="9814461at2"/>
<dbReference type="Proteomes" id="UP000050863">
    <property type="component" value="Unassembled WGS sequence"/>
</dbReference>
<feature type="transmembrane region" description="Helical" evidence="6">
    <location>
        <begin position="12"/>
        <end position="30"/>
    </location>
</feature>
<dbReference type="InterPro" id="IPR001851">
    <property type="entry name" value="ABC_transp_permease"/>
</dbReference>
<feature type="transmembrane region" description="Helical" evidence="6">
    <location>
        <begin position="251"/>
        <end position="276"/>
    </location>
</feature>
<dbReference type="InterPro" id="IPR043428">
    <property type="entry name" value="LivM-like"/>
</dbReference>
<dbReference type="RefSeq" id="WP_057839547.1">
    <property type="nucleotide sequence ID" value="NZ_LLXZ01000194.1"/>
</dbReference>
<protein>
    <submittedName>
        <fullName evidence="7">Amino acid ABC transporter permease</fullName>
    </submittedName>
</protein>
<evidence type="ECO:0000256" key="2">
    <source>
        <dbReference type="ARBA" id="ARBA00022475"/>
    </source>
</evidence>
<evidence type="ECO:0000256" key="1">
    <source>
        <dbReference type="ARBA" id="ARBA00004651"/>
    </source>
</evidence>
<proteinExistence type="predicted"/>
<organism evidence="7 8">
    <name type="scientific">Bradyrhizobium jicamae</name>
    <dbReference type="NCBI Taxonomy" id="280332"/>
    <lineage>
        <taxon>Bacteria</taxon>
        <taxon>Pseudomonadati</taxon>
        <taxon>Pseudomonadota</taxon>
        <taxon>Alphaproteobacteria</taxon>
        <taxon>Hyphomicrobiales</taxon>
        <taxon>Nitrobacteraceae</taxon>
        <taxon>Bradyrhizobium</taxon>
    </lineage>
</organism>
<evidence type="ECO:0000256" key="5">
    <source>
        <dbReference type="ARBA" id="ARBA00023136"/>
    </source>
</evidence>
<dbReference type="GO" id="GO:0015658">
    <property type="term" value="F:branched-chain amino acid transmembrane transporter activity"/>
    <property type="evidence" value="ECO:0007669"/>
    <property type="project" value="InterPro"/>
</dbReference>
<sequence length="335" mass="36541">MDTAFAERRRRDLIVAFVLAAVAATVPLFVKDSYLQNMMVLTLMWGALSQSWNILSGYCGQISLGHALYFGLGAYTTTLLFTKFGVLPWFGMLGGGVISALIAMALGYPCFRLRGHYFVIATIVIAEIGLLLFHNWDWAGAAMGIEIPVRGDSWLKFQFPRSKLPYFYFALALACVAWFVTWWLEDSKWGYWWRAVKDNPEAAESLGVVVFNSKMGAAAVSAFLVAVGGSFYAQFVSYIDPESVMGFQFSLLMALPAVLGGIGTLWGPMLGAVILIPLTELTRSYVGGSGKGIDLIVYGGLIIAISLARPQGLIGLFSVKNFTGLFSPKGKEAVR</sequence>
<keyword evidence="8" id="KW-1185">Reference proteome</keyword>
<dbReference type="STRING" id="280332.CQ12_12880"/>
<dbReference type="CDD" id="cd06581">
    <property type="entry name" value="TM_PBP1_LivM_like"/>
    <property type="match status" value="1"/>
</dbReference>
<evidence type="ECO:0000256" key="4">
    <source>
        <dbReference type="ARBA" id="ARBA00022989"/>
    </source>
</evidence>
<feature type="transmembrane region" description="Helical" evidence="6">
    <location>
        <begin position="114"/>
        <end position="133"/>
    </location>
</feature>